<dbReference type="Proteomes" id="UP000609346">
    <property type="component" value="Unassembled WGS sequence"/>
</dbReference>
<dbReference type="InterPro" id="IPR051553">
    <property type="entry name" value="Ran_GTPase-activating"/>
</dbReference>
<dbReference type="PANTHER" id="PTHR45982">
    <property type="entry name" value="REGULATOR OF CHROMOSOME CONDENSATION"/>
    <property type="match status" value="1"/>
</dbReference>
<dbReference type="PANTHER" id="PTHR45982:SF1">
    <property type="entry name" value="REGULATOR OF CHROMOSOME CONDENSATION"/>
    <property type="match status" value="1"/>
</dbReference>
<dbReference type="Gene3D" id="2.130.10.30">
    <property type="entry name" value="Regulator of chromosome condensation 1/beta-lactamase-inhibitor protein II"/>
    <property type="match status" value="3"/>
</dbReference>
<accession>A0ABR8MWJ6</accession>
<keyword evidence="3" id="KW-1185">Reference proteome</keyword>
<dbReference type="SUPFAM" id="SSF50985">
    <property type="entry name" value="RCC1/BLIP-II"/>
    <property type="match status" value="1"/>
</dbReference>
<sequence length="455" mass="48624">MIVQPTNAASAADNTSSSLLNQSYKQVKAGTYYSVGLRSDGTVWTWGRNLWGEMGIEKKATITSFPYPLRLPELTNVTNISLDGQDGYQLGVKSDGTVWEWGRDPFVYQSSILPRQVQGITGAASVSSYGGIASALLKNGTVVSWARLGGDDLAAVKSTSIAGLTNVTAISTQGMVNYAIVKDGSVYAWYAKLDEKRNLMVSKPLKLQGLSHVKQVSSIWDTGYAVDAKGAMWSWKLTESSKLAITYAAKPARVFTSVKARSFSSNLLLTDAGVVYNIVNGKLVKVNGLPAVAAISRGGYHQLALDSQGHVWGWGANKWFETGSPTSAQDGMVYKPAQLHSGVDIELNGTLVDTIVPAYESDSTVQIPIKLLAAELGIRFSVESDGTVTLARGNSTVIIHRNAGNVTIDLNGKPLKLKSSIGSSAGSITIPYELLASLEIKAKWDAAAHRLSIMT</sequence>
<evidence type="ECO:0000313" key="2">
    <source>
        <dbReference type="EMBL" id="MBD3919431.1"/>
    </source>
</evidence>
<dbReference type="EMBL" id="JACXZA010000002">
    <property type="protein sequence ID" value="MBD3919431.1"/>
    <property type="molecule type" value="Genomic_DNA"/>
</dbReference>
<dbReference type="PROSITE" id="PS50012">
    <property type="entry name" value="RCC1_3"/>
    <property type="match status" value="1"/>
</dbReference>
<feature type="domain" description="Copper amine oxidase-like N-terminal" evidence="1">
    <location>
        <begin position="347"/>
        <end position="452"/>
    </location>
</feature>
<dbReference type="RefSeq" id="WP_191203676.1">
    <property type="nucleotide sequence ID" value="NZ_JACXZA010000002.1"/>
</dbReference>
<dbReference type="Pfam" id="PF13540">
    <property type="entry name" value="RCC1_2"/>
    <property type="match status" value="1"/>
</dbReference>
<organism evidence="2 3">
    <name type="scientific">Paenibacillus terricola</name>
    <dbReference type="NCBI Taxonomy" id="2763503"/>
    <lineage>
        <taxon>Bacteria</taxon>
        <taxon>Bacillati</taxon>
        <taxon>Bacillota</taxon>
        <taxon>Bacilli</taxon>
        <taxon>Bacillales</taxon>
        <taxon>Paenibacillaceae</taxon>
        <taxon>Paenibacillus</taxon>
    </lineage>
</organism>
<evidence type="ECO:0000313" key="3">
    <source>
        <dbReference type="Proteomes" id="UP000609346"/>
    </source>
</evidence>
<reference evidence="2 3" key="1">
    <citation type="submission" date="2020-09" db="EMBL/GenBank/DDBJ databases">
        <title>Paenibacillus sp. strain PR3 16S rRNA gene Genome sequencing and assembly.</title>
        <authorList>
            <person name="Kim J."/>
        </authorList>
    </citation>
    <scope>NUCLEOTIDE SEQUENCE [LARGE SCALE GENOMIC DNA]</scope>
    <source>
        <strain evidence="2 3">PR3</strain>
    </source>
</reference>
<dbReference type="InterPro" id="IPR012854">
    <property type="entry name" value="Cu_amine_oxidase-like_N"/>
</dbReference>
<name>A0ABR8MWJ6_9BACL</name>
<dbReference type="InterPro" id="IPR000408">
    <property type="entry name" value="Reg_chr_condens"/>
</dbReference>
<gene>
    <name evidence="2" type="ORF">H8B09_11765</name>
</gene>
<dbReference type="Pfam" id="PF07833">
    <property type="entry name" value="Cu_amine_oxidN1"/>
    <property type="match status" value="1"/>
</dbReference>
<proteinExistence type="predicted"/>
<dbReference type="InterPro" id="IPR009091">
    <property type="entry name" value="RCC1/BLIP-II"/>
</dbReference>
<comment type="caution">
    <text evidence="2">The sequence shown here is derived from an EMBL/GenBank/DDBJ whole genome shotgun (WGS) entry which is preliminary data.</text>
</comment>
<evidence type="ECO:0000259" key="1">
    <source>
        <dbReference type="Pfam" id="PF07833"/>
    </source>
</evidence>
<protein>
    <recommendedName>
        <fullName evidence="1">Copper amine oxidase-like N-terminal domain-containing protein</fullName>
    </recommendedName>
</protein>